<gene>
    <name evidence="1" type="ORF">METZ01_LOCUS331864</name>
</gene>
<name>A0A382Q1Y7_9ZZZZ</name>
<dbReference type="SUPFAM" id="SSF110296">
    <property type="entry name" value="Oligoxyloglucan reducing end-specific cellobiohydrolase"/>
    <property type="match status" value="2"/>
</dbReference>
<dbReference type="AlphaFoldDB" id="A0A382Q1Y7"/>
<proteinExistence type="predicted"/>
<evidence type="ECO:0000313" key="1">
    <source>
        <dbReference type="EMBL" id="SVC79010.1"/>
    </source>
</evidence>
<dbReference type="Gene3D" id="2.130.10.10">
    <property type="entry name" value="YVTN repeat-like/Quinoprotein amine dehydrogenase"/>
    <property type="match status" value="2"/>
</dbReference>
<feature type="non-terminal residue" evidence="1">
    <location>
        <position position="1"/>
    </location>
</feature>
<accession>A0A382Q1Y7</accession>
<feature type="non-terminal residue" evidence="1">
    <location>
        <position position="337"/>
    </location>
</feature>
<dbReference type="EMBL" id="UINC01111069">
    <property type="protein sequence ID" value="SVC79010.1"/>
    <property type="molecule type" value="Genomic_DNA"/>
</dbReference>
<sequence>WQRTHYDPGKLEIPNSYNYITADTQNPDVVYIQPIVGLLKSTDAGKTFEEVEMRNWDPHALWIDPNNSRHMIEGGDGGASVPLNGGESWSSLNNQPTADLLSLAIDDQEPYWVYASQNDNSHIAIPSQTDDPSISWAHYVPLPAGEGGQTAVTPDGGVIYANDRSRTYRIDRETGEAPQISVWPEWVFGTPPEQFNYRFYYSFPILLSAHEPNALYTAAQYVFKSTDEGQSWAEISPDLTRNRQEVMGEISGGPISSNASSLFHPSVIRTLAESPVTSGEIWVGTDDSNVQVTRDGGHTWIDVSPPDLPEWTTITSIDVSHHEPGTVYISGGRHRVS</sequence>
<evidence type="ECO:0008006" key="2">
    <source>
        <dbReference type="Google" id="ProtNLM"/>
    </source>
</evidence>
<organism evidence="1">
    <name type="scientific">marine metagenome</name>
    <dbReference type="NCBI Taxonomy" id="408172"/>
    <lineage>
        <taxon>unclassified sequences</taxon>
        <taxon>metagenomes</taxon>
        <taxon>ecological metagenomes</taxon>
    </lineage>
</organism>
<reference evidence="1" key="1">
    <citation type="submission" date="2018-05" db="EMBL/GenBank/DDBJ databases">
        <authorList>
            <person name="Lanie J.A."/>
            <person name="Ng W.-L."/>
            <person name="Kazmierczak K.M."/>
            <person name="Andrzejewski T.M."/>
            <person name="Davidsen T.M."/>
            <person name="Wayne K.J."/>
            <person name="Tettelin H."/>
            <person name="Glass J.I."/>
            <person name="Rusch D."/>
            <person name="Podicherti R."/>
            <person name="Tsui H.-C.T."/>
            <person name="Winkler M.E."/>
        </authorList>
    </citation>
    <scope>NUCLEOTIDE SEQUENCE</scope>
</reference>
<dbReference type="InterPro" id="IPR015943">
    <property type="entry name" value="WD40/YVTN_repeat-like_dom_sf"/>
</dbReference>
<protein>
    <recommendedName>
        <fullName evidence="2">Sortilin N-terminal domain-containing protein</fullName>
    </recommendedName>
</protein>